<accession>S4MSU8</accession>
<comment type="caution">
    <text evidence="1">The sequence shown here is derived from an EMBL/GenBank/DDBJ whole genome shotgun (WGS) entry which is preliminary data.</text>
</comment>
<dbReference type="EMBL" id="AOPY01001117">
    <property type="protein sequence ID" value="EPJ42623.1"/>
    <property type="molecule type" value="Genomic_DNA"/>
</dbReference>
<proteinExistence type="predicted"/>
<name>S4MSU8_9ACTN</name>
<dbReference type="HOGENOM" id="CLU_3296876_0_0_11"/>
<organism evidence="1 2">
    <name type="scientific">Streptomyces afghaniensis 772</name>
    <dbReference type="NCBI Taxonomy" id="1283301"/>
    <lineage>
        <taxon>Bacteria</taxon>
        <taxon>Bacillati</taxon>
        <taxon>Actinomycetota</taxon>
        <taxon>Actinomycetes</taxon>
        <taxon>Kitasatosporales</taxon>
        <taxon>Streptomycetaceae</taxon>
        <taxon>Streptomyces</taxon>
    </lineage>
</organism>
<evidence type="ECO:0000313" key="2">
    <source>
        <dbReference type="Proteomes" id="UP000015001"/>
    </source>
</evidence>
<keyword evidence="2" id="KW-1185">Reference proteome</keyword>
<dbReference type="Proteomes" id="UP000015001">
    <property type="component" value="Unassembled WGS sequence"/>
</dbReference>
<reference evidence="1 2" key="1">
    <citation type="submission" date="2013-02" db="EMBL/GenBank/DDBJ databases">
        <title>Draft Genome Sequence of Streptomyces afghaniensis, Which Produces Compounds of the Julimycin B-Complex.</title>
        <authorList>
            <person name="Gruening B.A."/>
            <person name="Praeg A."/>
            <person name="Erxleben A."/>
            <person name="Guenther S."/>
            <person name="Fiedler H.-P."/>
            <person name="Goodfellow M."/>
            <person name="Mueller M."/>
        </authorList>
    </citation>
    <scope>NUCLEOTIDE SEQUENCE [LARGE SCALE GENOMIC DNA]</scope>
    <source>
        <strain evidence="1 2">772</strain>
    </source>
</reference>
<protein>
    <submittedName>
        <fullName evidence="1">Uncharacterized protein</fullName>
    </submittedName>
</protein>
<dbReference type="InterPro" id="IPR044904">
    <property type="entry name" value="HPCD_C_sf"/>
</dbReference>
<dbReference type="PATRIC" id="fig|1283301.3.peg.311"/>
<gene>
    <name evidence="1" type="ORF">STAFG_0325</name>
</gene>
<dbReference type="Gene3D" id="4.10.1270.10">
    <property type="entry name" value="homoprotocatechuate 2,3-dioxygenase domains"/>
    <property type="match status" value="1"/>
</dbReference>
<sequence length="40" mass="4194">MIWSWYKEATSVLDLDGSPLPVTDALLDESAVTVGADGLG</sequence>
<dbReference type="AlphaFoldDB" id="S4MSU8"/>
<evidence type="ECO:0000313" key="1">
    <source>
        <dbReference type="EMBL" id="EPJ42623.1"/>
    </source>
</evidence>